<gene>
    <name evidence="1" type="ORF">CVT26_002795</name>
</gene>
<sequence>MNNADEFFLPIRVPDHNSAVALSVIMLQQAVTNIFNYKESNDSPNRKKTEDLAFFLTMHSLGVKPCSELTFKHLQSSAHSNVSLLWITADELFQGSEQPENAACACAFTVHGLPHVRVLLAAHVCLEVLRVARMTYGQFSVVRVGWKITRDRATIIIVGDEGLMETYNAILPEGEPYDATTPGDIAWYHGMPVSQFGTPPDRVPDFADVDETFEDIK</sequence>
<reference evidence="1 2" key="1">
    <citation type="journal article" date="2018" name="Evol. Lett.">
        <title>Horizontal gene cluster transfer increased hallucinogenic mushroom diversity.</title>
        <authorList>
            <person name="Reynolds H.T."/>
            <person name="Vijayakumar V."/>
            <person name="Gluck-Thaler E."/>
            <person name="Korotkin H.B."/>
            <person name="Matheny P.B."/>
            <person name="Slot J.C."/>
        </authorList>
    </citation>
    <scope>NUCLEOTIDE SEQUENCE [LARGE SCALE GENOMIC DNA]</scope>
    <source>
        <strain evidence="1 2">SRW20</strain>
    </source>
</reference>
<dbReference type="InParanoid" id="A0A409Y3B6"/>
<protein>
    <submittedName>
        <fullName evidence="1">Uncharacterized protein</fullName>
    </submittedName>
</protein>
<dbReference type="EMBL" id="NHYE01001240">
    <property type="protein sequence ID" value="PPQ97507.1"/>
    <property type="molecule type" value="Genomic_DNA"/>
</dbReference>
<evidence type="ECO:0000313" key="1">
    <source>
        <dbReference type="EMBL" id="PPQ97507.1"/>
    </source>
</evidence>
<comment type="caution">
    <text evidence="1">The sequence shown here is derived from an EMBL/GenBank/DDBJ whole genome shotgun (WGS) entry which is preliminary data.</text>
</comment>
<organism evidence="1 2">
    <name type="scientific">Gymnopilus dilepis</name>
    <dbReference type="NCBI Taxonomy" id="231916"/>
    <lineage>
        <taxon>Eukaryota</taxon>
        <taxon>Fungi</taxon>
        <taxon>Dikarya</taxon>
        <taxon>Basidiomycota</taxon>
        <taxon>Agaricomycotina</taxon>
        <taxon>Agaricomycetes</taxon>
        <taxon>Agaricomycetidae</taxon>
        <taxon>Agaricales</taxon>
        <taxon>Agaricineae</taxon>
        <taxon>Hymenogastraceae</taxon>
        <taxon>Gymnopilus</taxon>
    </lineage>
</organism>
<name>A0A409Y3B6_9AGAR</name>
<keyword evidence="2" id="KW-1185">Reference proteome</keyword>
<accession>A0A409Y3B6</accession>
<proteinExistence type="predicted"/>
<dbReference type="AlphaFoldDB" id="A0A409Y3B6"/>
<evidence type="ECO:0000313" key="2">
    <source>
        <dbReference type="Proteomes" id="UP000284706"/>
    </source>
</evidence>
<dbReference type="Proteomes" id="UP000284706">
    <property type="component" value="Unassembled WGS sequence"/>
</dbReference>